<dbReference type="GO" id="GO:0016829">
    <property type="term" value="F:lyase activity"/>
    <property type="evidence" value="ECO:0007669"/>
    <property type="project" value="InterPro"/>
</dbReference>
<comment type="similarity">
    <text evidence="1">Belongs to the PrpD family.</text>
</comment>
<dbReference type="Pfam" id="PF03972">
    <property type="entry name" value="MmgE_PrpD_N"/>
    <property type="match status" value="1"/>
</dbReference>
<dbReference type="Gene3D" id="1.10.4100.10">
    <property type="entry name" value="2-methylcitrate dehydratase PrpD"/>
    <property type="match status" value="1"/>
</dbReference>
<comment type="caution">
    <text evidence="4">The sequence shown here is derived from an EMBL/GenBank/DDBJ whole genome shotgun (WGS) entry which is preliminary data.</text>
</comment>
<dbReference type="InterPro" id="IPR042183">
    <property type="entry name" value="MmgE/PrpD_sf_1"/>
</dbReference>
<feature type="domain" description="MmgE/PrpD N-terminal" evidence="2">
    <location>
        <begin position="17"/>
        <end position="252"/>
    </location>
</feature>
<gene>
    <name evidence="4" type="ORF">AArcSt2_14930</name>
</gene>
<dbReference type="InterPro" id="IPR042188">
    <property type="entry name" value="MmgE/PrpD_sf_2"/>
</dbReference>
<dbReference type="PANTHER" id="PTHR16943">
    <property type="entry name" value="2-METHYLCITRATE DEHYDRATASE-RELATED"/>
    <property type="match status" value="1"/>
</dbReference>
<feature type="domain" description="MmgE/PrpD C-terminal" evidence="3">
    <location>
        <begin position="274"/>
        <end position="429"/>
    </location>
</feature>
<dbReference type="EMBL" id="JAKRVX010000009">
    <property type="protein sequence ID" value="MCL9818234.1"/>
    <property type="molecule type" value="Genomic_DNA"/>
</dbReference>
<dbReference type="InterPro" id="IPR045336">
    <property type="entry name" value="MmgE_PrpD_N"/>
</dbReference>
<dbReference type="Gene3D" id="3.30.1330.120">
    <property type="entry name" value="2-methylcitrate dehydratase PrpD"/>
    <property type="match status" value="1"/>
</dbReference>
<proteinExistence type="inferred from homology"/>
<evidence type="ECO:0000256" key="1">
    <source>
        <dbReference type="ARBA" id="ARBA00006174"/>
    </source>
</evidence>
<protein>
    <submittedName>
        <fullName evidence="4">MmgE/PrpD family protein</fullName>
    </submittedName>
</protein>
<organism evidence="4 5">
    <name type="scientific">Natronocalculus amylovorans</name>
    <dbReference type="NCBI Taxonomy" id="2917812"/>
    <lineage>
        <taxon>Archaea</taxon>
        <taxon>Methanobacteriati</taxon>
        <taxon>Methanobacteriota</taxon>
        <taxon>Stenosarchaea group</taxon>
        <taxon>Halobacteria</taxon>
        <taxon>Halobacteriales</taxon>
        <taxon>Haloferacaceae</taxon>
        <taxon>Natronocalculus</taxon>
    </lineage>
</organism>
<reference evidence="4" key="1">
    <citation type="journal article" date="2022" name="Syst. Appl. Microbiol.">
        <title>Natronocalculus amylovorans gen. nov., sp. nov., and Natranaeroarchaeum aerophilus sp. nov., dominant culturable amylolytic natronoarchaea from hypersaline soda lakes in southwestern Siberia.</title>
        <authorList>
            <person name="Sorokin D.Y."/>
            <person name="Elcheninov A.G."/>
            <person name="Khizhniak T.V."/>
            <person name="Koenen M."/>
            <person name="Bale N.J."/>
            <person name="Damste J.S.S."/>
            <person name="Kublanov I.V."/>
        </authorList>
    </citation>
    <scope>NUCLEOTIDE SEQUENCE</scope>
    <source>
        <strain evidence="4">AArc-St2</strain>
    </source>
</reference>
<evidence type="ECO:0000313" key="5">
    <source>
        <dbReference type="Proteomes" id="UP001203207"/>
    </source>
</evidence>
<dbReference type="InterPro" id="IPR045337">
    <property type="entry name" value="MmgE_PrpD_C"/>
</dbReference>
<evidence type="ECO:0000313" key="4">
    <source>
        <dbReference type="EMBL" id="MCL9818234.1"/>
    </source>
</evidence>
<dbReference type="InterPro" id="IPR005656">
    <property type="entry name" value="MmgE_PrpD"/>
</dbReference>
<dbReference type="Pfam" id="PF19305">
    <property type="entry name" value="MmgE_PrpD_C"/>
    <property type="match status" value="1"/>
</dbReference>
<evidence type="ECO:0000259" key="2">
    <source>
        <dbReference type="Pfam" id="PF03972"/>
    </source>
</evidence>
<dbReference type="InterPro" id="IPR036148">
    <property type="entry name" value="MmgE/PrpD_sf"/>
</dbReference>
<reference evidence="4" key="2">
    <citation type="submission" date="2022-02" db="EMBL/GenBank/DDBJ databases">
        <authorList>
            <person name="Elcheninov A.G."/>
            <person name="Sorokin D.Y."/>
            <person name="Kublanov I.V."/>
        </authorList>
    </citation>
    <scope>NUCLEOTIDE SEQUENCE</scope>
    <source>
        <strain evidence="4">AArc-St2</strain>
    </source>
</reference>
<dbReference type="SUPFAM" id="SSF103378">
    <property type="entry name" value="2-methylcitrate dehydratase PrpD"/>
    <property type="match status" value="1"/>
</dbReference>
<accession>A0AAE3KDB7</accession>
<dbReference type="Proteomes" id="UP001203207">
    <property type="component" value="Unassembled WGS sequence"/>
</dbReference>
<name>A0AAE3KDB7_9EURY</name>
<keyword evidence="5" id="KW-1185">Reference proteome</keyword>
<sequence>MSEEPVREWEANVYEFLTADIPESAMNAGSNVVLNVVAATVAGSTVSAHQHAQAAPLADGNATVLGTDKSYHPTHSALLNTAAAITPEIEEGHNWGGHVGASIVAGAIGVAEAENCSGEEFVKACVRSYELCVRIEYAIFAMKAKLNEAVPWLLRDPHATWTTIGPALTAAQCMGATGEQLREVFRTAANLAVISMHDPYEEGAPARNFTAGYSAQAGVSAAVLAMSGVKGSATAIADVYDPFQSMLEEGEFDRLFSELGTVWEIENAYFKWAPSCRYTHPPLDALEQMDIEAICPSEIESIDVYTYANAVAMGQKHPKTMTGAKFSIPYVLARRLVAGPLELADFMSAAVADTATQQLADRVNVHHDDAFEAAFPDEWGASVEITLTSGETLHKTCPYPKGDYRNPLSETAFRSLCKDLFATAVGDETAQSAVDGWSEIMNTEIRSLIELLSPK</sequence>
<dbReference type="AlphaFoldDB" id="A0AAE3KDB7"/>
<dbReference type="PANTHER" id="PTHR16943:SF8">
    <property type="entry name" value="2-METHYLCITRATE DEHYDRATASE"/>
    <property type="match status" value="1"/>
</dbReference>
<evidence type="ECO:0000259" key="3">
    <source>
        <dbReference type="Pfam" id="PF19305"/>
    </source>
</evidence>
<dbReference type="RefSeq" id="WP_250585754.1">
    <property type="nucleotide sequence ID" value="NZ_JAKRVX010000009.1"/>
</dbReference>